<dbReference type="RefSeq" id="WP_105329849.1">
    <property type="nucleotide sequence ID" value="NZ_PUHY01000010.1"/>
</dbReference>
<dbReference type="OrthoDB" id="9812856at2"/>
<dbReference type="PANTHER" id="PTHR41349:SF1">
    <property type="entry name" value="PROTEIN CBG08683"/>
    <property type="match status" value="1"/>
</dbReference>
<sequence length="292" mass="33490">MYRTGSLVLFALSLATFTNVVHAEELSFRVMSWNILHGGRDDGEKLGPQRVVDVIRDSQADIVAMQETYGSGEMIAQELEFSFHPRGTNVSIHSRFPVLEDLSVFEEFKCVGALLELPSKQRIAFYSIWLPYGEDIWLPEIRQRSSDAQMLAACQPSANDLKKMFAAIQERLKDEKYQDVPLIIAGDFNSMSHLDYTQEAKAQYHRVLDWKTSHVLIDAGLKDSYREMTPKISRKTDSTWSPRYPEQEQERIDFIYYQGKGLKASESKIITQHAEKFPSDHAAVITTFRLEK</sequence>
<feature type="signal peptide" evidence="1">
    <location>
        <begin position="1"/>
        <end position="23"/>
    </location>
</feature>
<keyword evidence="1" id="KW-0732">Signal</keyword>
<dbReference type="Gene3D" id="3.60.10.10">
    <property type="entry name" value="Endonuclease/exonuclease/phosphatase"/>
    <property type="match status" value="1"/>
</dbReference>
<gene>
    <name evidence="3" type="ORF">C5Y83_11375</name>
</gene>
<dbReference type="InterPro" id="IPR036691">
    <property type="entry name" value="Endo/exonu/phosph_ase_sf"/>
</dbReference>
<protein>
    <recommendedName>
        <fullName evidence="2">Endonuclease/exonuclease/phosphatase domain-containing protein</fullName>
    </recommendedName>
</protein>
<feature type="chain" id="PRO_5015605793" description="Endonuclease/exonuclease/phosphatase domain-containing protein" evidence="1">
    <location>
        <begin position="24"/>
        <end position="292"/>
    </location>
</feature>
<proteinExistence type="predicted"/>
<evidence type="ECO:0000313" key="4">
    <source>
        <dbReference type="Proteomes" id="UP000238322"/>
    </source>
</evidence>
<dbReference type="Proteomes" id="UP000238322">
    <property type="component" value="Unassembled WGS sequence"/>
</dbReference>
<evidence type="ECO:0000256" key="1">
    <source>
        <dbReference type="SAM" id="SignalP"/>
    </source>
</evidence>
<dbReference type="EMBL" id="PUHY01000010">
    <property type="protein sequence ID" value="PQO34135.1"/>
    <property type="molecule type" value="Genomic_DNA"/>
</dbReference>
<comment type="caution">
    <text evidence="3">The sequence shown here is derived from an EMBL/GenBank/DDBJ whole genome shotgun (WGS) entry which is preliminary data.</text>
</comment>
<reference evidence="3 4" key="1">
    <citation type="submission" date="2018-02" db="EMBL/GenBank/DDBJ databases">
        <title>Comparative genomes isolates from brazilian mangrove.</title>
        <authorList>
            <person name="Araujo J.E."/>
            <person name="Taketani R.G."/>
            <person name="Silva M.C.P."/>
            <person name="Loureco M.V."/>
            <person name="Andreote F.D."/>
        </authorList>
    </citation>
    <scope>NUCLEOTIDE SEQUENCE [LARGE SCALE GENOMIC DNA]</scope>
    <source>
        <strain evidence="3 4">Hex-1 MGV</strain>
    </source>
</reference>
<feature type="domain" description="Endonuclease/exonuclease/phosphatase" evidence="2">
    <location>
        <begin position="31"/>
        <end position="281"/>
    </location>
</feature>
<evidence type="ECO:0000313" key="3">
    <source>
        <dbReference type="EMBL" id="PQO34135.1"/>
    </source>
</evidence>
<organism evidence="3 4">
    <name type="scientific">Blastopirellula marina</name>
    <dbReference type="NCBI Taxonomy" id="124"/>
    <lineage>
        <taxon>Bacteria</taxon>
        <taxon>Pseudomonadati</taxon>
        <taxon>Planctomycetota</taxon>
        <taxon>Planctomycetia</taxon>
        <taxon>Pirellulales</taxon>
        <taxon>Pirellulaceae</taxon>
        <taxon>Blastopirellula</taxon>
    </lineage>
</organism>
<accession>A0A2S8FPL4</accession>
<dbReference type="SUPFAM" id="SSF56219">
    <property type="entry name" value="DNase I-like"/>
    <property type="match status" value="1"/>
</dbReference>
<dbReference type="Pfam" id="PF03372">
    <property type="entry name" value="Exo_endo_phos"/>
    <property type="match status" value="1"/>
</dbReference>
<dbReference type="AlphaFoldDB" id="A0A2S8FPL4"/>
<evidence type="ECO:0000259" key="2">
    <source>
        <dbReference type="Pfam" id="PF03372"/>
    </source>
</evidence>
<dbReference type="InterPro" id="IPR005135">
    <property type="entry name" value="Endo/exonuclease/phosphatase"/>
</dbReference>
<dbReference type="PANTHER" id="PTHR41349">
    <property type="match status" value="1"/>
</dbReference>
<dbReference type="GO" id="GO:0003824">
    <property type="term" value="F:catalytic activity"/>
    <property type="evidence" value="ECO:0007669"/>
    <property type="project" value="InterPro"/>
</dbReference>
<name>A0A2S8FPL4_9BACT</name>